<dbReference type="Proteomes" id="UP000193570">
    <property type="component" value="Unassembled WGS sequence"/>
</dbReference>
<reference evidence="2 3" key="1">
    <citation type="submission" date="2017-03" db="EMBL/GenBank/DDBJ databases">
        <authorList>
            <person name="Afonso C.L."/>
            <person name="Miller P.J."/>
            <person name="Scott M.A."/>
            <person name="Spackman E."/>
            <person name="Goraichik I."/>
            <person name="Dimitrov K.M."/>
            <person name="Suarez D.L."/>
            <person name="Swayne D.E."/>
        </authorList>
    </citation>
    <scope>NUCLEOTIDE SEQUENCE [LARGE SCALE GENOMIC DNA]</scope>
    <source>
        <strain evidence="2 3">CECT 8625</strain>
    </source>
</reference>
<dbReference type="Pfam" id="PF10658">
    <property type="entry name" value="DUF2484"/>
    <property type="match status" value="1"/>
</dbReference>
<organism evidence="2 3">
    <name type="scientific">Roseivivax jejudonensis</name>
    <dbReference type="NCBI Taxonomy" id="1529041"/>
    <lineage>
        <taxon>Bacteria</taxon>
        <taxon>Pseudomonadati</taxon>
        <taxon>Pseudomonadota</taxon>
        <taxon>Alphaproteobacteria</taxon>
        <taxon>Rhodobacterales</taxon>
        <taxon>Roseobacteraceae</taxon>
        <taxon>Roseivivax</taxon>
    </lineage>
</organism>
<dbReference type="AlphaFoldDB" id="A0A1X6ZH96"/>
<evidence type="ECO:0000313" key="3">
    <source>
        <dbReference type="Proteomes" id="UP000193570"/>
    </source>
</evidence>
<evidence type="ECO:0000313" key="2">
    <source>
        <dbReference type="EMBL" id="SLN50859.1"/>
    </source>
</evidence>
<evidence type="ECO:0000256" key="1">
    <source>
        <dbReference type="SAM" id="Phobius"/>
    </source>
</evidence>
<feature type="transmembrane region" description="Helical" evidence="1">
    <location>
        <begin position="35"/>
        <end position="64"/>
    </location>
</feature>
<sequence>MSAPLVVACLWALAATIVAMLPMRRQYAPGLGLLIAAPALLVWIGVVHGAIYAVCGFAAFVSMFRRPLAHFMKWTVWRFREEPK</sequence>
<keyword evidence="1" id="KW-0472">Membrane</keyword>
<evidence type="ECO:0008006" key="4">
    <source>
        <dbReference type="Google" id="ProtNLM"/>
    </source>
</evidence>
<keyword evidence="1" id="KW-0812">Transmembrane</keyword>
<keyword evidence="1" id="KW-1133">Transmembrane helix</keyword>
<dbReference type="OrthoDB" id="7869914at2"/>
<gene>
    <name evidence="2" type="ORF">ROJ8625_02528</name>
</gene>
<protein>
    <recommendedName>
        <fullName evidence="4">UDP-N-acetylmuramate--alanine ligase</fullName>
    </recommendedName>
</protein>
<dbReference type="EMBL" id="FWFK01000004">
    <property type="protein sequence ID" value="SLN50859.1"/>
    <property type="molecule type" value="Genomic_DNA"/>
</dbReference>
<dbReference type="RefSeq" id="WP_085792208.1">
    <property type="nucleotide sequence ID" value="NZ_FWFK01000004.1"/>
</dbReference>
<proteinExistence type="predicted"/>
<keyword evidence="3" id="KW-1185">Reference proteome</keyword>
<accession>A0A1X6ZH96</accession>
<dbReference type="InterPro" id="IPR018919">
    <property type="entry name" value="DUF2484"/>
</dbReference>
<name>A0A1X6ZH96_9RHOB</name>